<dbReference type="RefSeq" id="WP_061947465.1">
    <property type="nucleotide sequence ID" value="NZ_LTAO01000001.1"/>
</dbReference>
<gene>
    <name evidence="8" type="ORF">AZF04_02925</name>
</gene>
<evidence type="ECO:0000313" key="8">
    <source>
        <dbReference type="EMBL" id="KYG35305.1"/>
    </source>
</evidence>
<evidence type="ECO:0000256" key="7">
    <source>
        <dbReference type="SAM" id="SignalP"/>
    </source>
</evidence>
<evidence type="ECO:0000256" key="5">
    <source>
        <dbReference type="ARBA" id="ARBA00023288"/>
    </source>
</evidence>
<evidence type="ECO:0000256" key="2">
    <source>
        <dbReference type="ARBA" id="ARBA00022729"/>
    </source>
</evidence>
<comment type="caution">
    <text evidence="8">The sequence shown here is derived from an EMBL/GenBank/DDBJ whole genome shotgun (WGS) entry which is preliminary data.</text>
</comment>
<dbReference type="InterPro" id="IPR050490">
    <property type="entry name" value="Bact_solute-bd_prot1"/>
</dbReference>
<dbReference type="Gene3D" id="3.40.190.10">
    <property type="entry name" value="Periplasmic binding protein-like II"/>
    <property type="match status" value="2"/>
</dbReference>
<dbReference type="PROSITE" id="PS51257">
    <property type="entry name" value="PROKAR_LIPOPROTEIN"/>
    <property type="match status" value="1"/>
</dbReference>
<keyword evidence="9" id="KW-1185">Reference proteome</keyword>
<feature type="signal peptide" evidence="7">
    <location>
        <begin position="1"/>
        <end position="20"/>
    </location>
</feature>
<keyword evidence="1" id="KW-1003">Cell membrane</keyword>
<evidence type="ECO:0000256" key="4">
    <source>
        <dbReference type="ARBA" id="ARBA00023139"/>
    </source>
</evidence>
<evidence type="ECO:0000313" key="9">
    <source>
        <dbReference type="Proteomes" id="UP000075806"/>
    </source>
</evidence>
<dbReference type="EMBL" id="LTAO01000001">
    <property type="protein sequence ID" value="KYG35305.1"/>
    <property type="molecule type" value="Genomic_DNA"/>
</dbReference>
<accession>A0A162FCQ3</accession>
<dbReference type="SUPFAM" id="SSF53850">
    <property type="entry name" value="Periplasmic binding protein-like II"/>
    <property type="match status" value="1"/>
</dbReference>
<feature type="region of interest" description="Disordered" evidence="6">
    <location>
        <begin position="27"/>
        <end position="48"/>
    </location>
</feature>
<dbReference type="AlphaFoldDB" id="A0A162FCQ3"/>
<organism evidence="8 9">
    <name type="scientific">Alkalihalobacillus trypoxylicola</name>
    <dbReference type="NCBI Taxonomy" id="519424"/>
    <lineage>
        <taxon>Bacteria</taxon>
        <taxon>Bacillati</taxon>
        <taxon>Bacillota</taxon>
        <taxon>Bacilli</taxon>
        <taxon>Bacillales</taxon>
        <taxon>Bacillaceae</taxon>
        <taxon>Alkalihalobacillus</taxon>
    </lineage>
</organism>
<dbReference type="InterPro" id="IPR006059">
    <property type="entry name" value="SBP"/>
</dbReference>
<keyword evidence="3" id="KW-0472">Membrane</keyword>
<reference evidence="8" key="1">
    <citation type="submission" date="2016-02" db="EMBL/GenBank/DDBJ databases">
        <title>Genome sequence of Bacillus trypoxylicola KCTC 13244(T).</title>
        <authorList>
            <person name="Jeong H."/>
            <person name="Park S.-H."/>
            <person name="Choi S.-K."/>
        </authorList>
    </citation>
    <scope>NUCLEOTIDE SEQUENCE [LARGE SCALE GENOMIC DNA]</scope>
    <source>
        <strain evidence="8">KCTC 13244</strain>
    </source>
</reference>
<dbReference type="Proteomes" id="UP000075806">
    <property type="component" value="Unassembled WGS sequence"/>
</dbReference>
<dbReference type="STRING" id="519424.AZF04_02925"/>
<keyword evidence="4" id="KW-0564">Palmitate</keyword>
<protein>
    <submittedName>
        <fullName evidence="8">ABC transporter substrate-binding protein</fullName>
    </submittedName>
</protein>
<evidence type="ECO:0000256" key="6">
    <source>
        <dbReference type="SAM" id="MobiDB-lite"/>
    </source>
</evidence>
<dbReference type="Pfam" id="PF01547">
    <property type="entry name" value="SBP_bac_1"/>
    <property type="match status" value="1"/>
</dbReference>
<feature type="chain" id="PRO_5039309107" evidence="7">
    <location>
        <begin position="21"/>
        <end position="512"/>
    </location>
</feature>
<dbReference type="CDD" id="cd13580">
    <property type="entry name" value="PBP2_AlgQ_like_1"/>
    <property type="match status" value="1"/>
</dbReference>
<dbReference type="PANTHER" id="PTHR43649">
    <property type="entry name" value="ARABINOSE-BINDING PROTEIN-RELATED"/>
    <property type="match status" value="1"/>
</dbReference>
<keyword evidence="2 7" id="KW-0732">Signal</keyword>
<keyword evidence="5" id="KW-0449">Lipoprotein</keyword>
<proteinExistence type="predicted"/>
<evidence type="ECO:0000256" key="1">
    <source>
        <dbReference type="ARBA" id="ARBA00022475"/>
    </source>
</evidence>
<dbReference type="OrthoDB" id="9787283at2"/>
<sequence>MNSSKWIWKLAILFLVIVLAACGNNEQTDSEPTGTGGEGNGNGSESDEPFALSIMATLHTPEIPNDRLHDLLEEATNTELEIQWVPDSNYEERLNTAFATGTLPQAVGMGFNMFTQFKEAIRDDQFWEIGPYLDEFENLSKLKPEILENTMVDGKIYSLYQGRPLSRQGVIYRKDWADNLGLGEPKTTDDIFEMARAFTEDDPDGNGNNDTMGLTDRSDLVYGAFKTIASWFGTPNEWGFEGDELQPEFMFPEYKEAMDFMKDMHSNNYMNQDFPVTSKDDQQAMFKNGTAGIYIGSLPDVQSIYNDASDLNPDIEFDVANQIQGPDGEYGIWAIPGFGSVVLFPKSSIETEDELRSVLQFYDHLMTTEVANMLIWGIEGEHYTVEDGMALANEENRNKIDTEIRPFLSLEVGEPDTSGRYEAKSNYEVKSKADELVKDNENYLIHDPTVPLDSDTFIRSSESLKQIMDDATYKYILGQIDEAGFDAAIDNWKNSGGQAVIDEYNESYKALQ</sequence>
<evidence type="ECO:0000256" key="3">
    <source>
        <dbReference type="ARBA" id="ARBA00023136"/>
    </source>
</evidence>
<name>A0A162FCQ3_9BACI</name>
<dbReference type="PANTHER" id="PTHR43649:SF33">
    <property type="entry name" value="POLYGALACTURONAN_RHAMNOGALACTURONAN-BINDING PROTEIN YTCQ"/>
    <property type="match status" value="1"/>
</dbReference>